<dbReference type="GeneID" id="26010366"/>
<dbReference type="Proteomes" id="UP000060390">
    <property type="component" value="Chromosome"/>
</dbReference>
<evidence type="ECO:0000313" key="2">
    <source>
        <dbReference type="EMBL" id="ALG81907.1"/>
    </source>
</evidence>
<dbReference type="Pfam" id="PF08665">
    <property type="entry name" value="PglZ"/>
    <property type="match status" value="1"/>
</dbReference>
<gene>
    <name evidence="2" type="ORF">HLASA_1011</name>
    <name evidence="1" type="ORF">HLASF_1022</name>
</gene>
<name>A0A0F7P8M1_9EURY</name>
<dbReference type="HOGENOM" id="CLU_890273_0_0_2"/>
<accession>A0A0F7P8M1</accession>
<dbReference type="Proteomes" id="UP000069906">
    <property type="component" value="Chromosome"/>
</dbReference>
<dbReference type="AlphaFoldDB" id="A0A0F7P8M1"/>
<sequence length="312" mass="35327">MSNALFGGSELDALLTGDTVFDGVFEALRRIWGDPDAIGDRKLAHSEYKTRLLERELSKLYPPLYDELIASTGDHPLTKIEDGAGVIMDALSLREGFRLEQELAEEYDWEVSLSWAPIERLPSETQFITREWFDAHSPSAVSRDDFRFIGDMEVPKLPGTSPEYVWTRHPDQRLEGALKGNYSNEEVEDIYEDVKDLLTDIIHQSVHDEFLVTSDHGYVNHLGNSPYSLTDEQEEALSTKFSGRFTEVGNGQAYRLLEDDDIIKRVQDHYVVRGHYKWTKRGATKKIMHGGCSLPECMTPVLRIDTNATGGA</sequence>
<reference evidence="2 3" key="3">
    <citation type="journal article" date="2016" name="Stand. Genomic Sci.">
        <title>Complete genome sequence of 'Halanaeroarchaeum sulfurireducens' M27-SA2, a sulfur-reducing and acetate-oxidizing haloarchaeon from the deep-sea hypersaline anoxic lake Medee.</title>
        <authorList>
            <person name="Messina E."/>
            <person name="Sorokin D.Y."/>
            <person name="Kublanov I.V."/>
            <person name="Toshchakov S."/>
            <person name="Lopatina A."/>
            <person name="Arcadi E."/>
            <person name="Smedile F."/>
            <person name="La Spada G."/>
            <person name="La Cono V."/>
            <person name="Yakimov M.M."/>
        </authorList>
    </citation>
    <scope>NUCLEOTIDE SEQUENCE [LARGE SCALE GENOMIC DNA]</scope>
    <source>
        <strain evidence="2 3">M27-SA2</strain>
    </source>
</reference>
<dbReference type="EMBL" id="CP008874">
    <property type="protein sequence ID" value="AKH97511.1"/>
    <property type="molecule type" value="Genomic_DNA"/>
</dbReference>
<dbReference type="KEGG" id="hsu:HLASF_1022"/>
<keyword evidence="4" id="KW-1185">Reference proteome</keyword>
<dbReference type="OrthoDB" id="297128at2157"/>
<dbReference type="PATRIC" id="fig|1604004.4.peg.1076"/>
<dbReference type="EMBL" id="CP011564">
    <property type="protein sequence ID" value="ALG81907.1"/>
    <property type="molecule type" value="Genomic_DNA"/>
</dbReference>
<protein>
    <submittedName>
        <fullName evidence="1">PglZ domain protein</fullName>
    </submittedName>
</protein>
<evidence type="ECO:0000313" key="1">
    <source>
        <dbReference type="EMBL" id="AKH97511.1"/>
    </source>
</evidence>
<evidence type="ECO:0000313" key="3">
    <source>
        <dbReference type="Proteomes" id="UP000060390"/>
    </source>
</evidence>
<dbReference type="STRING" id="1604004.HLASA_1011"/>
<dbReference type="RefSeq" id="WP_050048260.1">
    <property type="nucleotide sequence ID" value="NZ_CP008874.1"/>
</dbReference>
<dbReference type="KEGG" id="hsf:HLASA_1011"/>
<reference evidence="3" key="2">
    <citation type="submission" date="2015-05" db="EMBL/GenBank/DDBJ databases">
        <title>Complete genome sequence of Halanaeroarchaeum sulfurireducens type strain M27-SA2, a sulfate-reducer haloarchaeon from marine anoxic lake Medee.</title>
        <authorList>
            <person name="Messina E."/>
            <person name="Kublanov I.V."/>
            <person name="Toshchakov S."/>
            <person name="Arcadi E."/>
            <person name="La Spada G."/>
            <person name="La Cono V."/>
            <person name="Yakimov M.M."/>
        </authorList>
    </citation>
    <scope>NUCLEOTIDE SEQUENCE [LARGE SCALE GENOMIC DNA]</scope>
    <source>
        <strain evidence="3">M27-SA2</strain>
    </source>
</reference>
<organism evidence="1 4">
    <name type="scientific">Halanaeroarchaeum sulfurireducens</name>
    <dbReference type="NCBI Taxonomy" id="1604004"/>
    <lineage>
        <taxon>Archaea</taxon>
        <taxon>Methanobacteriati</taxon>
        <taxon>Methanobacteriota</taxon>
        <taxon>Stenosarchaea group</taxon>
        <taxon>Halobacteria</taxon>
        <taxon>Halobacteriales</taxon>
        <taxon>Halobacteriaceae</taxon>
        <taxon>Halanaeroarchaeum</taxon>
    </lineage>
</organism>
<evidence type="ECO:0000313" key="4">
    <source>
        <dbReference type="Proteomes" id="UP000069906"/>
    </source>
</evidence>
<reference evidence="1 4" key="1">
    <citation type="journal article" date="2015" name="ISME J.">
        <title>Elemental sulfur and acetate can support life of a novel strictly anaerobic haloarchaeon.</title>
        <authorList>
            <person name="Sorokin D.Y."/>
            <person name="Kublanov I.V."/>
            <person name="Gavrilov S.N."/>
            <person name="Rojo D."/>
            <person name="Roman P."/>
            <person name="Golyshin P.N."/>
            <person name="Slepak V.Z."/>
            <person name="Smedile F."/>
            <person name="Ferrer M."/>
            <person name="Messina E."/>
            <person name="La Cono V."/>
            <person name="Yakimov M.M."/>
        </authorList>
    </citation>
    <scope>NUCLEOTIDE SEQUENCE [LARGE SCALE GENOMIC DNA]</scope>
    <source>
        <strain evidence="1 4">HSR2</strain>
    </source>
</reference>
<proteinExistence type="predicted"/>